<dbReference type="SUPFAM" id="SSF50969">
    <property type="entry name" value="YVTN repeat-like/Quinoprotein amine dehydrogenase"/>
    <property type="match status" value="1"/>
</dbReference>
<dbReference type="InterPro" id="IPR015943">
    <property type="entry name" value="WD40/YVTN_repeat-like_dom_sf"/>
</dbReference>
<organism evidence="1 2">
    <name type="scientific">Salegentibacter chungangensis</name>
    <dbReference type="NCBI Taxonomy" id="1335724"/>
    <lineage>
        <taxon>Bacteria</taxon>
        <taxon>Pseudomonadati</taxon>
        <taxon>Bacteroidota</taxon>
        <taxon>Flavobacteriia</taxon>
        <taxon>Flavobacteriales</taxon>
        <taxon>Flavobacteriaceae</taxon>
        <taxon>Salegentibacter</taxon>
    </lineage>
</organism>
<reference evidence="2" key="1">
    <citation type="journal article" date="2019" name="Int. J. Syst. Evol. Microbiol.">
        <title>The Global Catalogue of Microorganisms (GCM) 10K type strain sequencing project: providing services to taxonomists for standard genome sequencing and annotation.</title>
        <authorList>
            <consortium name="The Broad Institute Genomics Platform"/>
            <consortium name="The Broad Institute Genome Sequencing Center for Infectious Disease"/>
            <person name="Wu L."/>
            <person name="Ma J."/>
        </authorList>
    </citation>
    <scope>NUCLEOTIDE SEQUENCE [LARGE SCALE GENOMIC DNA]</scope>
    <source>
        <strain evidence="2">CCUG 64793</strain>
    </source>
</reference>
<dbReference type="InterPro" id="IPR031815">
    <property type="entry name" value="DUF5074"/>
</dbReference>
<dbReference type="EMBL" id="JBHTLI010000001">
    <property type="protein sequence ID" value="MFD1095721.1"/>
    <property type="molecule type" value="Genomic_DNA"/>
</dbReference>
<dbReference type="PANTHER" id="PTHR47197">
    <property type="entry name" value="PROTEIN NIRF"/>
    <property type="match status" value="1"/>
</dbReference>
<dbReference type="Gene3D" id="2.130.10.10">
    <property type="entry name" value="YVTN repeat-like/Quinoprotein amine dehydrogenase"/>
    <property type="match status" value="1"/>
</dbReference>
<dbReference type="Proteomes" id="UP001597131">
    <property type="component" value="Unassembled WGS sequence"/>
</dbReference>
<accession>A0ABW3NTW6</accession>
<sequence>MNIKKLLFLGLTTVFAFTSCEKESSEEIPQPEVEGDYASGAFVLNEGNFGSGNSSISFLNEDMTGITHHIFTEENQVELLGDTGQDIGFYEDYAFIVLNVSNKIEVVDRNSFERIGTIDSGLLNPRFISFANGKAYVTNWGDGTNPDDDFIAVINPENLEIIKNISVSEGPDQIVSANGKLYVAHPGGFSISNKLSVINSASDEVEKQVEVGEIPNSLEVSGNSLWIACSGKPAYSGEETAGSILRMDLGNGEIAEKFQFAEATAHPSNLELNDVFVYYTLGTQVYSFDQNDTSLPETPFMSLEEAAVLYGFEVADGLIFAASANADFTGDGDLYIYDATTGNLLNSFKTGINPNGIFFSE</sequence>
<comment type="caution">
    <text evidence="1">The sequence shown here is derived from an EMBL/GenBank/DDBJ whole genome shotgun (WGS) entry which is preliminary data.</text>
</comment>
<name>A0ABW3NTW6_9FLAO</name>
<dbReference type="Pfam" id="PF16819">
    <property type="entry name" value="DUF5074"/>
    <property type="match status" value="1"/>
</dbReference>
<dbReference type="PANTHER" id="PTHR47197:SF3">
    <property type="entry name" value="DIHYDRO-HEME D1 DEHYDROGENASE"/>
    <property type="match status" value="1"/>
</dbReference>
<dbReference type="PROSITE" id="PS51257">
    <property type="entry name" value="PROKAR_LIPOPROTEIN"/>
    <property type="match status" value="1"/>
</dbReference>
<keyword evidence="2" id="KW-1185">Reference proteome</keyword>
<dbReference type="RefSeq" id="WP_380744698.1">
    <property type="nucleotide sequence ID" value="NZ_JBHTLI010000001.1"/>
</dbReference>
<evidence type="ECO:0000313" key="2">
    <source>
        <dbReference type="Proteomes" id="UP001597131"/>
    </source>
</evidence>
<dbReference type="InterPro" id="IPR011044">
    <property type="entry name" value="Quino_amine_DH_bsu"/>
</dbReference>
<evidence type="ECO:0000313" key="1">
    <source>
        <dbReference type="EMBL" id="MFD1095721.1"/>
    </source>
</evidence>
<proteinExistence type="predicted"/>
<dbReference type="InterPro" id="IPR051200">
    <property type="entry name" value="Host-pathogen_enzymatic-act"/>
</dbReference>
<protein>
    <submittedName>
        <fullName evidence="1">YncE family protein</fullName>
    </submittedName>
</protein>
<gene>
    <name evidence="1" type="ORF">ACFQ3Q_08175</name>
</gene>